<comment type="caution">
    <text evidence="3">The sequence shown here is derived from an EMBL/GenBank/DDBJ whole genome shotgun (WGS) entry which is preliminary data.</text>
</comment>
<sequence length="449" mass="49081">MSPSPAPLFLMMVLPDGEGADNRSRVPWQAIGPSNELGRRGKGEARVVGPEARVEIKNGGSIGLPHGNAGYHRNSGTSVFSTISMSHSGGARSDPGGGAAGAAALIPRLLDAGVCFGLLDPVSNIVANTICSHDEPFRELNAAATQGSWEEEEDRRSRRGTKRKAGDAEARRRRDEAMSEITKDARSISGLPPRLRLFTLRTSEQGTVSERSLGGMVTFLICYFRNLPVIEALQYLLMSKADLLATVHLIVCSRGMGGRLCPISSPAMEMALRYAAISASHPKPAIFAAKSLSLALHLEQLSQILTTGRCLVSDSINHLLKVLEEPLKQPADDSLKPVEWLAALRFNHYIKGNDSLKKFPLESTEALRILLLDKIHVFYLRVIARLPRDALCRRHHRGLLKAGHCFGPVDDPVSNIILNSIWYDTKFLSPREEFKVDMICADSIIRAGR</sequence>
<reference evidence="3" key="2">
    <citation type="submission" date="2021-12" db="EMBL/GenBank/DDBJ databases">
        <title>Resequencing data analysis of finger millet.</title>
        <authorList>
            <person name="Hatakeyama M."/>
            <person name="Aluri S."/>
            <person name="Balachadran M.T."/>
            <person name="Sivarajan S.R."/>
            <person name="Poveda L."/>
            <person name="Shimizu-Inatsugi R."/>
            <person name="Schlapbach R."/>
            <person name="Sreeman S.M."/>
            <person name="Shimizu K.K."/>
        </authorList>
    </citation>
    <scope>NUCLEOTIDE SEQUENCE</scope>
</reference>
<reference evidence="3" key="1">
    <citation type="journal article" date="2018" name="DNA Res.">
        <title>Multiple hybrid de novo genome assembly of finger millet, an orphan allotetraploid crop.</title>
        <authorList>
            <person name="Hatakeyama M."/>
            <person name="Aluri S."/>
            <person name="Balachadran M.T."/>
            <person name="Sivarajan S.R."/>
            <person name="Patrignani A."/>
            <person name="Gruter S."/>
            <person name="Poveda L."/>
            <person name="Shimizu-Inatsugi R."/>
            <person name="Baeten J."/>
            <person name="Francoijs K.J."/>
            <person name="Nataraja K.N."/>
            <person name="Reddy Y.A.N."/>
            <person name="Phadnis S."/>
            <person name="Ravikumar R.L."/>
            <person name="Schlapbach R."/>
            <person name="Sreeman S.M."/>
            <person name="Shimizu K.K."/>
        </authorList>
    </citation>
    <scope>NUCLEOTIDE SEQUENCE</scope>
</reference>
<evidence type="ECO:0000259" key="2">
    <source>
        <dbReference type="Pfam" id="PF20235"/>
    </source>
</evidence>
<dbReference type="InterPro" id="IPR046527">
    <property type="entry name" value="PIR2-like_helical"/>
</dbReference>
<evidence type="ECO:0000313" key="3">
    <source>
        <dbReference type="EMBL" id="GJN23457.1"/>
    </source>
</evidence>
<evidence type="ECO:0000313" key="4">
    <source>
        <dbReference type="Proteomes" id="UP001054889"/>
    </source>
</evidence>
<protein>
    <recommendedName>
        <fullName evidence="2">PIR2-like helical domain-containing protein</fullName>
    </recommendedName>
</protein>
<accession>A0AAV5ELS3</accession>
<proteinExistence type="predicted"/>
<dbReference type="Pfam" id="PF20235">
    <property type="entry name" value="PIR2-like_helical"/>
    <property type="match status" value="2"/>
</dbReference>
<organism evidence="3 4">
    <name type="scientific">Eleusine coracana subsp. coracana</name>
    <dbReference type="NCBI Taxonomy" id="191504"/>
    <lineage>
        <taxon>Eukaryota</taxon>
        <taxon>Viridiplantae</taxon>
        <taxon>Streptophyta</taxon>
        <taxon>Embryophyta</taxon>
        <taxon>Tracheophyta</taxon>
        <taxon>Spermatophyta</taxon>
        <taxon>Magnoliopsida</taxon>
        <taxon>Liliopsida</taxon>
        <taxon>Poales</taxon>
        <taxon>Poaceae</taxon>
        <taxon>PACMAD clade</taxon>
        <taxon>Chloridoideae</taxon>
        <taxon>Cynodonteae</taxon>
        <taxon>Eleusininae</taxon>
        <taxon>Eleusine</taxon>
    </lineage>
</organism>
<keyword evidence="4" id="KW-1185">Reference proteome</keyword>
<feature type="region of interest" description="Disordered" evidence="1">
    <location>
        <begin position="24"/>
        <end position="46"/>
    </location>
</feature>
<dbReference type="Proteomes" id="UP001054889">
    <property type="component" value="Unassembled WGS sequence"/>
</dbReference>
<dbReference type="PANTHER" id="PTHR33120">
    <property type="entry name" value="EXPRESSED PROTEIN-RELATED"/>
    <property type="match status" value="1"/>
</dbReference>
<dbReference type="EMBL" id="BQKI01000076">
    <property type="protein sequence ID" value="GJN23457.1"/>
    <property type="molecule type" value="Genomic_DNA"/>
</dbReference>
<dbReference type="AlphaFoldDB" id="A0AAV5ELS3"/>
<feature type="region of interest" description="Disordered" evidence="1">
    <location>
        <begin position="143"/>
        <end position="184"/>
    </location>
</feature>
<name>A0AAV5ELS3_ELECO</name>
<gene>
    <name evidence="3" type="primary">gb11106</name>
    <name evidence="3" type="ORF">PR202_gb11106</name>
</gene>
<feature type="compositionally biased region" description="Basic and acidic residues" evidence="1">
    <location>
        <begin position="164"/>
        <end position="184"/>
    </location>
</feature>
<feature type="domain" description="PIR2-like helical" evidence="2">
    <location>
        <begin position="373"/>
        <end position="444"/>
    </location>
</feature>
<feature type="domain" description="PIR2-like helical" evidence="2">
    <location>
        <begin position="103"/>
        <end position="250"/>
    </location>
</feature>
<evidence type="ECO:0000256" key="1">
    <source>
        <dbReference type="SAM" id="MobiDB-lite"/>
    </source>
</evidence>